<dbReference type="RefSeq" id="WP_191251289.1">
    <property type="nucleotide sequence ID" value="NZ_BNCI01000001.1"/>
</dbReference>
<dbReference type="Pfam" id="PF00202">
    <property type="entry name" value="Aminotran_3"/>
    <property type="match status" value="1"/>
</dbReference>
<reference evidence="7" key="1">
    <citation type="journal article" date="2014" name="Int. J. Syst. Evol. Microbiol.">
        <title>Complete genome sequence of Corynebacterium casei LMG S-19264T (=DSM 44701T), isolated from a smear-ripened cheese.</title>
        <authorList>
            <consortium name="US DOE Joint Genome Institute (JGI-PGF)"/>
            <person name="Walter F."/>
            <person name="Albersmeier A."/>
            <person name="Kalinowski J."/>
            <person name="Ruckert C."/>
        </authorList>
    </citation>
    <scope>NUCLEOTIDE SEQUENCE</scope>
    <source>
        <strain evidence="7">KCTC 42590</strain>
    </source>
</reference>
<dbReference type="AlphaFoldDB" id="A0A919AQR5"/>
<dbReference type="InterPro" id="IPR015422">
    <property type="entry name" value="PyrdxlP-dep_Trfase_small"/>
</dbReference>
<evidence type="ECO:0000256" key="1">
    <source>
        <dbReference type="ARBA" id="ARBA00001933"/>
    </source>
</evidence>
<evidence type="ECO:0000256" key="4">
    <source>
        <dbReference type="ARBA" id="ARBA00022679"/>
    </source>
</evidence>
<reference evidence="7" key="2">
    <citation type="submission" date="2020-09" db="EMBL/GenBank/DDBJ databases">
        <authorList>
            <person name="Sun Q."/>
            <person name="Kim S."/>
        </authorList>
    </citation>
    <scope>NUCLEOTIDE SEQUENCE</scope>
    <source>
        <strain evidence="7">KCTC 42590</strain>
    </source>
</reference>
<comment type="cofactor">
    <cofactor evidence="1">
        <name>pyridoxal 5'-phosphate</name>
        <dbReference type="ChEBI" id="CHEBI:597326"/>
    </cofactor>
</comment>
<dbReference type="EMBL" id="BNCI01000001">
    <property type="protein sequence ID" value="GHF20616.1"/>
    <property type="molecule type" value="Genomic_DNA"/>
</dbReference>
<dbReference type="PIRSF" id="PIRSF000521">
    <property type="entry name" value="Transaminase_4ab_Lys_Orn"/>
    <property type="match status" value="1"/>
</dbReference>
<dbReference type="FunFam" id="3.40.640.10:FF:000014">
    <property type="entry name" value="Adenosylmethionine-8-amino-7-oxononanoate aminotransferase, probable"/>
    <property type="match status" value="1"/>
</dbReference>
<dbReference type="InterPro" id="IPR015424">
    <property type="entry name" value="PyrdxlP-dep_Trfase"/>
</dbReference>
<evidence type="ECO:0000256" key="6">
    <source>
        <dbReference type="RuleBase" id="RU003560"/>
    </source>
</evidence>
<sequence>MTDMSKMNNRLDAFWMPFTPNAAFKANPRLMQFASGFYYTTTEGRQILDGFSGLWCSGIGHGHPKITEAIQKQAAEMDYSSPFNFGHPKAFELAEVIANQFPGDLDHVFFTNSGSESVDTALKMAIGYHRMRGEGSRTRLIGRVNGYHGVGFGGISVGGMVNNRKFFGSLLPGTDHMPFPYDPTVSAFTRGEPTEDPMKYLAELETMITLHDPSTIAAVIVEPVVGSAGMFVPPKGYLKRLRDITKKHGILLICDEVITGFGRLGTPNAATYFGVEPDIITLAKGINNAAVPMGAVVAGKHVYDAFINGTQAGVEFFHGYTYSAHPLAVASGLAAQAVYKEEGVYENVQAKAAYFEEAVHSLKGEPFVEDVRNIGFAAGLTITQDGDKIGARAAAVFQATYDNGVMVRANGNTIAIAPILTSTEVEIDRIVDAVKKAVNTVS</sequence>
<dbReference type="Gene3D" id="3.40.640.10">
    <property type="entry name" value="Type I PLP-dependent aspartate aminotransferase-like (Major domain)"/>
    <property type="match status" value="1"/>
</dbReference>
<dbReference type="PANTHER" id="PTHR43094">
    <property type="entry name" value="AMINOTRANSFERASE"/>
    <property type="match status" value="1"/>
</dbReference>
<dbReference type="GO" id="GO:0030170">
    <property type="term" value="F:pyridoxal phosphate binding"/>
    <property type="evidence" value="ECO:0007669"/>
    <property type="project" value="InterPro"/>
</dbReference>
<gene>
    <name evidence="7" type="ORF">GCM10017044_14390</name>
</gene>
<comment type="caution">
    <text evidence="7">The sequence shown here is derived from an EMBL/GenBank/DDBJ whole genome shotgun (WGS) entry which is preliminary data.</text>
</comment>
<dbReference type="Proteomes" id="UP000630923">
    <property type="component" value="Unassembled WGS sequence"/>
</dbReference>
<keyword evidence="3 7" id="KW-0032">Aminotransferase</keyword>
<keyword evidence="4" id="KW-0808">Transferase</keyword>
<accession>A0A919AQR5</accession>
<dbReference type="PANTHER" id="PTHR43094:SF1">
    <property type="entry name" value="AMINOTRANSFERASE CLASS-III"/>
    <property type="match status" value="1"/>
</dbReference>
<proteinExistence type="inferred from homology"/>
<dbReference type="InterPro" id="IPR015421">
    <property type="entry name" value="PyrdxlP-dep_Trfase_major"/>
</dbReference>
<dbReference type="InterPro" id="IPR005814">
    <property type="entry name" value="Aminotrans_3"/>
</dbReference>
<dbReference type="InterPro" id="IPR049704">
    <property type="entry name" value="Aminotrans_3_PPA_site"/>
</dbReference>
<dbReference type="Gene3D" id="3.90.1150.10">
    <property type="entry name" value="Aspartate Aminotransferase, domain 1"/>
    <property type="match status" value="1"/>
</dbReference>
<name>A0A919AQR5_9PROT</name>
<dbReference type="PROSITE" id="PS00600">
    <property type="entry name" value="AA_TRANSFER_CLASS_3"/>
    <property type="match status" value="1"/>
</dbReference>
<keyword evidence="5 6" id="KW-0663">Pyridoxal phosphate</keyword>
<dbReference type="GO" id="GO:0008483">
    <property type="term" value="F:transaminase activity"/>
    <property type="evidence" value="ECO:0007669"/>
    <property type="project" value="UniProtKB-KW"/>
</dbReference>
<evidence type="ECO:0000256" key="2">
    <source>
        <dbReference type="ARBA" id="ARBA00008954"/>
    </source>
</evidence>
<protein>
    <submittedName>
        <fullName evidence="7">Aspartate aminotransferase family protein</fullName>
    </submittedName>
</protein>
<comment type="similarity">
    <text evidence="2 6">Belongs to the class-III pyridoxal-phosphate-dependent aminotransferase family.</text>
</comment>
<evidence type="ECO:0000313" key="8">
    <source>
        <dbReference type="Proteomes" id="UP000630923"/>
    </source>
</evidence>
<evidence type="ECO:0000256" key="5">
    <source>
        <dbReference type="ARBA" id="ARBA00022898"/>
    </source>
</evidence>
<dbReference type="SUPFAM" id="SSF53383">
    <property type="entry name" value="PLP-dependent transferases"/>
    <property type="match status" value="1"/>
</dbReference>
<organism evidence="7 8">
    <name type="scientific">Kordiimonas sediminis</name>
    <dbReference type="NCBI Taxonomy" id="1735581"/>
    <lineage>
        <taxon>Bacteria</taxon>
        <taxon>Pseudomonadati</taxon>
        <taxon>Pseudomonadota</taxon>
        <taxon>Alphaproteobacteria</taxon>
        <taxon>Kordiimonadales</taxon>
        <taxon>Kordiimonadaceae</taxon>
        <taxon>Kordiimonas</taxon>
    </lineage>
</organism>
<evidence type="ECO:0000256" key="3">
    <source>
        <dbReference type="ARBA" id="ARBA00022576"/>
    </source>
</evidence>
<evidence type="ECO:0000313" key="7">
    <source>
        <dbReference type="EMBL" id="GHF20616.1"/>
    </source>
</evidence>
<dbReference type="CDD" id="cd00610">
    <property type="entry name" value="OAT_like"/>
    <property type="match status" value="1"/>
</dbReference>
<keyword evidence="8" id="KW-1185">Reference proteome</keyword>
<dbReference type="GO" id="GO:0005829">
    <property type="term" value="C:cytosol"/>
    <property type="evidence" value="ECO:0007669"/>
    <property type="project" value="TreeGrafter"/>
</dbReference>